<dbReference type="RefSeq" id="WP_123849319.1">
    <property type="nucleotide sequence ID" value="NZ_RPDH01000003.1"/>
</dbReference>
<feature type="transmembrane region" description="Helical" evidence="1">
    <location>
        <begin position="50"/>
        <end position="70"/>
    </location>
</feature>
<dbReference type="EMBL" id="RPDH01000003">
    <property type="protein sequence ID" value="RPE05670.1"/>
    <property type="molecule type" value="Genomic_DNA"/>
</dbReference>
<evidence type="ECO:0000313" key="4">
    <source>
        <dbReference type="Proteomes" id="UP000278351"/>
    </source>
</evidence>
<proteinExistence type="predicted"/>
<feature type="transmembrane region" description="Helical" evidence="1">
    <location>
        <begin position="91"/>
        <end position="110"/>
    </location>
</feature>
<keyword evidence="4" id="KW-1185">Reference proteome</keyword>
<name>A0A3N4PPH7_9BACT</name>
<feature type="transmembrane region" description="Helical" evidence="1">
    <location>
        <begin position="116"/>
        <end position="133"/>
    </location>
</feature>
<evidence type="ECO:0000313" key="3">
    <source>
        <dbReference type="EMBL" id="RPE05670.1"/>
    </source>
</evidence>
<feature type="transmembrane region" description="Helical" evidence="1">
    <location>
        <begin position="172"/>
        <end position="193"/>
    </location>
</feature>
<comment type="caution">
    <text evidence="3">The sequence shown here is derived from an EMBL/GenBank/DDBJ whole genome shotgun (WGS) entry which is preliminary data.</text>
</comment>
<feature type="transmembrane region" description="Helical" evidence="1">
    <location>
        <begin position="140"/>
        <end position="160"/>
    </location>
</feature>
<dbReference type="AlphaFoldDB" id="A0A3N4PPH7"/>
<dbReference type="Proteomes" id="UP000278351">
    <property type="component" value="Unassembled WGS sequence"/>
</dbReference>
<dbReference type="OrthoDB" id="9788724at2"/>
<organism evidence="3 4">
    <name type="scientific">Chitinophaga lutea</name>
    <dbReference type="NCBI Taxonomy" id="2488634"/>
    <lineage>
        <taxon>Bacteria</taxon>
        <taxon>Pseudomonadati</taxon>
        <taxon>Bacteroidota</taxon>
        <taxon>Chitinophagia</taxon>
        <taxon>Chitinophagales</taxon>
        <taxon>Chitinophagaceae</taxon>
        <taxon>Chitinophaga</taxon>
    </lineage>
</organism>
<feature type="transmembrane region" description="Helical" evidence="1">
    <location>
        <begin position="236"/>
        <end position="252"/>
    </location>
</feature>
<feature type="domain" description="Heparan-alpha-glucosaminide N-acetyltransferase catalytic" evidence="2">
    <location>
        <begin position="6"/>
        <end position="147"/>
    </location>
</feature>
<keyword evidence="1" id="KW-0812">Transmembrane</keyword>
<feature type="transmembrane region" description="Helical" evidence="1">
    <location>
        <begin position="198"/>
        <end position="216"/>
    </location>
</feature>
<evidence type="ECO:0000256" key="1">
    <source>
        <dbReference type="SAM" id="Phobius"/>
    </source>
</evidence>
<accession>A0A3N4PPH7</accession>
<dbReference type="InterPro" id="IPR012429">
    <property type="entry name" value="HGSNAT_cat"/>
</dbReference>
<keyword evidence="1" id="KW-0472">Membrane</keyword>
<feature type="transmembrane region" description="Helical" evidence="1">
    <location>
        <begin position="12"/>
        <end position="30"/>
    </location>
</feature>
<keyword evidence="1" id="KW-1133">Transmembrane helix</keyword>
<reference evidence="3 4" key="1">
    <citation type="submission" date="2018-11" db="EMBL/GenBank/DDBJ databases">
        <title>Chitinophaga lutea sp.nov., isolate from arsenic contaminated soil.</title>
        <authorList>
            <person name="Zong Y."/>
        </authorList>
    </citation>
    <scope>NUCLEOTIDE SEQUENCE [LARGE SCALE GENOMIC DNA]</scope>
    <source>
        <strain evidence="3 4">ZY74</strain>
    </source>
</reference>
<dbReference type="PANTHER" id="PTHR31061:SF24">
    <property type="entry name" value="LD22376P"/>
    <property type="match status" value="1"/>
</dbReference>
<feature type="transmembrane region" description="Helical" evidence="1">
    <location>
        <begin position="264"/>
        <end position="285"/>
    </location>
</feature>
<protein>
    <submittedName>
        <fullName evidence="3">DUF5009 domain-containing protein</fullName>
    </submittedName>
</protein>
<feature type="transmembrane region" description="Helical" evidence="1">
    <location>
        <begin position="363"/>
        <end position="383"/>
    </location>
</feature>
<feature type="transmembrane region" description="Helical" evidence="1">
    <location>
        <begin position="336"/>
        <end position="357"/>
    </location>
</feature>
<dbReference type="PANTHER" id="PTHR31061">
    <property type="entry name" value="LD22376P"/>
    <property type="match status" value="1"/>
</dbReference>
<sequence>MTVSQRIASIDITRAITMLMMIFVNDLWTLHDIPAWLEHTAANDDGMGLADTVFPAFLFIVGMSIPYAIASRIKKGDNRLRLVRHVLERSVALLVMGLFLVNGEYINGPLTGIGKGGWNVLSCICFILIWNQYPQRFPRLAVNILKGVGIVALALLAYIYRGGEAGITFSTHWWGILGLIGWAYLVTALIYVLGRGSLTVNFVAWVIFIGCSMLAHGGVTSSGSILRTLLDPLEDGAMPTLVLAGVIVSQLFRQYAAAGKWQAVTAVLSAIAVVWLAAGFVTRPVWGISKILATPSWVLICSGITTFLFIAIYWLCDLKNKASWFDIIRPAGSDTLLCYLVPYFVYALMGAAGLFGVIQLGGIVGLFKSLLFAIVVIQIARGLTKAGIRLKL</sequence>
<dbReference type="Pfam" id="PF07786">
    <property type="entry name" value="HGSNAT_cat"/>
    <property type="match status" value="1"/>
</dbReference>
<feature type="transmembrane region" description="Helical" evidence="1">
    <location>
        <begin position="297"/>
        <end position="316"/>
    </location>
</feature>
<gene>
    <name evidence="3" type="ORF">EGT74_25185</name>
</gene>
<evidence type="ECO:0000259" key="2">
    <source>
        <dbReference type="Pfam" id="PF07786"/>
    </source>
</evidence>